<dbReference type="Proteomes" id="UP001596435">
    <property type="component" value="Unassembled WGS sequence"/>
</dbReference>
<accession>A0ABW2GAB7</accession>
<name>A0ABW2GAB7_9ACTN</name>
<comment type="caution">
    <text evidence="2">The sequence shown here is derived from an EMBL/GenBank/DDBJ whole genome shotgun (WGS) entry which is preliminary data.</text>
</comment>
<keyword evidence="3" id="KW-1185">Reference proteome</keyword>
<protein>
    <submittedName>
        <fullName evidence="2">Uncharacterized protein</fullName>
    </submittedName>
</protein>
<feature type="non-terminal residue" evidence="2">
    <location>
        <position position="104"/>
    </location>
</feature>
<organism evidence="2 3">
    <name type="scientific">Kitasatospora paranensis</name>
    <dbReference type="NCBI Taxonomy" id="258053"/>
    <lineage>
        <taxon>Bacteria</taxon>
        <taxon>Bacillati</taxon>
        <taxon>Actinomycetota</taxon>
        <taxon>Actinomycetes</taxon>
        <taxon>Kitasatosporales</taxon>
        <taxon>Streptomycetaceae</taxon>
        <taxon>Kitasatospora</taxon>
    </lineage>
</organism>
<dbReference type="EMBL" id="JBHTAJ010000145">
    <property type="protein sequence ID" value="MFC7185102.1"/>
    <property type="molecule type" value="Genomic_DNA"/>
</dbReference>
<evidence type="ECO:0000313" key="3">
    <source>
        <dbReference type="Proteomes" id="UP001596435"/>
    </source>
</evidence>
<evidence type="ECO:0000313" key="2">
    <source>
        <dbReference type="EMBL" id="MFC7185102.1"/>
    </source>
</evidence>
<evidence type="ECO:0000256" key="1">
    <source>
        <dbReference type="SAM" id="MobiDB-lite"/>
    </source>
</evidence>
<feature type="compositionally biased region" description="Basic and acidic residues" evidence="1">
    <location>
        <begin position="76"/>
        <end position="88"/>
    </location>
</feature>
<sequence length="104" mass="10437">MIDVRGVRAAQDQATPAGETAIVRTAAVLVLALATLAVPAPAGAEPGPAPARAPAGRPVSVLLELDTEAAAPAWRRAADDARRERRSPDAVGAAAARAGADQRA</sequence>
<reference evidence="3" key="1">
    <citation type="journal article" date="2019" name="Int. J. Syst. Evol. Microbiol.">
        <title>The Global Catalogue of Microorganisms (GCM) 10K type strain sequencing project: providing services to taxonomists for standard genome sequencing and annotation.</title>
        <authorList>
            <consortium name="The Broad Institute Genomics Platform"/>
            <consortium name="The Broad Institute Genome Sequencing Center for Infectious Disease"/>
            <person name="Wu L."/>
            <person name="Ma J."/>
        </authorList>
    </citation>
    <scope>NUCLEOTIDE SEQUENCE [LARGE SCALE GENOMIC DNA]</scope>
    <source>
        <strain evidence="3">CGMCC 1.12859</strain>
    </source>
</reference>
<gene>
    <name evidence="2" type="ORF">ACFQMG_36700</name>
</gene>
<proteinExistence type="predicted"/>
<feature type="compositionally biased region" description="Low complexity" evidence="1">
    <location>
        <begin position="89"/>
        <end position="104"/>
    </location>
</feature>
<feature type="region of interest" description="Disordered" evidence="1">
    <location>
        <begin position="73"/>
        <end position="104"/>
    </location>
</feature>